<reference evidence="2 3" key="1">
    <citation type="submission" date="2020-03" db="EMBL/GenBank/DDBJ databases">
        <title>Draft Genome Sequence of Cudoniella acicularis.</title>
        <authorList>
            <person name="Buettner E."/>
            <person name="Kellner H."/>
        </authorList>
    </citation>
    <scope>NUCLEOTIDE SEQUENCE [LARGE SCALE GENOMIC DNA]</scope>
    <source>
        <strain evidence="2 3">DSM 108380</strain>
    </source>
</reference>
<evidence type="ECO:0008006" key="4">
    <source>
        <dbReference type="Google" id="ProtNLM"/>
    </source>
</evidence>
<feature type="region of interest" description="Disordered" evidence="1">
    <location>
        <begin position="1611"/>
        <end position="1643"/>
    </location>
</feature>
<feature type="compositionally biased region" description="Polar residues" evidence="1">
    <location>
        <begin position="1484"/>
        <end position="1494"/>
    </location>
</feature>
<feature type="compositionally biased region" description="Low complexity" evidence="1">
    <location>
        <begin position="1521"/>
        <end position="1537"/>
    </location>
</feature>
<feature type="compositionally biased region" description="Polar residues" evidence="1">
    <location>
        <begin position="1559"/>
        <end position="1573"/>
    </location>
</feature>
<dbReference type="EMBL" id="JAAMPI010000547">
    <property type="protein sequence ID" value="KAF4630462.1"/>
    <property type="molecule type" value="Genomic_DNA"/>
</dbReference>
<name>A0A8H4W1R0_9HELO</name>
<comment type="caution">
    <text evidence="2">The sequence shown here is derived from an EMBL/GenBank/DDBJ whole genome shotgun (WGS) entry which is preliminary data.</text>
</comment>
<dbReference type="NCBIfam" id="NF047352">
    <property type="entry name" value="P_loop_sacsin"/>
    <property type="match status" value="1"/>
</dbReference>
<evidence type="ECO:0000313" key="2">
    <source>
        <dbReference type="EMBL" id="KAF4630462.1"/>
    </source>
</evidence>
<feature type="region of interest" description="Disordered" evidence="1">
    <location>
        <begin position="1657"/>
        <end position="1700"/>
    </location>
</feature>
<sequence>MDLQESPRDLIERIAARNGVLSEAITERARYDPLVEALLDSNRNLKRIAKNSIVRLAEELNSVPTHFVLECIQNADDNHYPEGIEPFLRIIVRSDRIQLDCNETRFNKDNVEAICNVGKSTKSFQGGYIGEKGIGFKSVFKVAQHAHIYSPPFSFKFDKNEELGMITPIWIEEEHALHRRHEECQTTILLLPPTGQDFSGLFENFDAIAPTLLLFLRKLKRLELNLTDPPIRKEGRRRDVTSTEISLAFPINSEGAPEISTQMVHAFLPVRDFGFKFLIQADFLVTSSRQDIDESKSWNHELSTSISRVFEQAILHFLSVANDPLRYTWLRYLPQGISHEFWRLTVSRIWRNVKRLPVLESWAGDLCVPETLERLSNIALDRGGRPLVGALSEYLSPRYADADMDILSELGVKTYSQEMLLTRLYRMEDEVLIRKVPSWHEDLARCMESFERTQAWNDLADYVRDRKLIPLDDGSWSSAHDLETNPIYFREGNSTINIPSDVNLRLVKTEASANIHRKRFFGHLGVKNCNEREVAELILRKHHSNQPPPLQDAVIHLKYIFMLPPSIRDSLDISNFWLYDESGRHAKGDKLYIHDNARYSATDLLRGGNVSAEFLSSEYGTSNVPSGARREFIQWLLNNTALTTIPRIKRAGDMSPEFSYILRHHSNKVINILRCHWQIYQNDINENIRAVLANHPVNCSDGGDPVLRPIKHSYLPDPRLQQKSSELCTLTPGVEFIVIEDYSPIYWAFLTNFCAGNAPDLRFYLWVGLQAQFRQGCDIIHAKKLLQYISEAEVINGENRALMRSTFSTDKLLRVIKPRSSNEVDWAYPRNCVWDAPAGFRSKFSLKPLYSDHIETKTLIKRTLDIRDATIREVVTDMILERASDSYLMAAYKYLAAKLVDNAPQTDLDFLRQNFEQHTLILIPRMATRLLLSQCVWGGPAVSHKTNIQSYYNDSPTLHNFFTSPLNIKGPSWDDVFRELNVLKSDSHTTASQVGAIYEYLFSFELLSEVRNAFEENNLVYTKETDGTNRWRKPSQCVWTAPSFLRSKVAISDTHMGTTPLAIAFLRTNLNIKSAGLMDFVEDVRILNRGGACDRNEIENLYRRIEFNVDRRQSELRTIFTSERLIYDHLSVPPRWVLIDQCVWTGPRCLHTTPKLARCYPALEILFCTILGVRNATSDNIVQELLAVVNSVPGYSNSPLLDEASHHRITQLLLGLKPLELSRYARNILASQRIWPYRAHGDAVMTLVFITNAFFIPDHQHFLDVLDNSIPILYFSSSNVTALKPLLLMLGLESKLLSRSVTHIDSAEDTSMPDVNLSNDLRVRADALFYCGGHFRVNRLASSRRNLRQLLRGIQVYRASDISTTYELNSQGVNKTATRSGLMRLSINNNQLHLFVPRDQDSQREAFAYCLAKKMIEFLDIPERESWQIISGIFTTPIDRLESSLYTQGILLPIEDEGSASTREISSQQVEEQESYEEQRQGSPTLSSNQSSMNDARRRAHAQASERNLPLTPSAPLRNRSINSNNGQASASGSSNIPIESGNRHNALAREGTAERETNINPANERSSGAPTSNQIREALNGFQARVDNVIRQGRTANTTAFRLVANGPRHVESIAPGRPGSLLGPETLSRDSSTTLHGSPPEVTFDLATLASALPAATESPTLRSQSSRRNNQDAPSPEAQARPARRVSGRVSSGWSAPRNNLQRARDFGIGFLGEQFVVEALKQHLPDFNELLHWTSTLRIHAGFSAYTRRERTDLTYCDTNGHLRRLLRRWADEDMPAWLEADVDIERPITFWLEVKTTTEFCETPFYVSSAQYALMRDMAVSSSHSRDVYVLLRVYNIEGVPGVRVYIDPWTRAQEGQLDFVASTWVVTPRG</sequence>
<dbReference type="InterPro" id="IPR036890">
    <property type="entry name" value="HATPase_C_sf"/>
</dbReference>
<dbReference type="OrthoDB" id="1262810at2759"/>
<feature type="region of interest" description="Disordered" evidence="1">
    <location>
        <begin position="1457"/>
        <end position="1573"/>
    </location>
</feature>
<dbReference type="Proteomes" id="UP000566819">
    <property type="component" value="Unassembled WGS sequence"/>
</dbReference>
<proteinExistence type="predicted"/>
<dbReference type="SUPFAM" id="SSF55874">
    <property type="entry name" value="ATPase domain of HSP90 chaperone/DNA topoisomerase II/histidine kinase"/>
    <property type="match status" value="1"/>
</dbReference>
<organism evidence="2 3">
    <name type="scientific">Cudoniella acicularis</name>
    <dbReference type="NCBI Taxonomy" id="354080"/>
    <lineage>
        <taxon>Eukaryota</taxon>
        <taxon>Fungi</taxon>
        <taxon>Dikarya</taxon>
        <taxon>Ascomycota</taxon>
        <taxon>Pezizomycotina</taxon>
        <taxon>Leotiomycetes</taxon>
        <taxon>Helotiales</taxon>
        <taxon>Tricladiaceae</taxon>
        <taxon>Cudoniella</taxon>
    </lineage>
</organism>
<keyword evidence="3" id="KW-1185">Reference proteome</keyword>
<protein>
    <recommendedName>
        <fullName evidence="4">Protein NO VEIN C-terminal domain-containing protein</fullName>
    </recommendedName>
</protein>
<dbReference type="InterPro" id="IPR052957">
    <property type="entry name" value="Auxin_embryo_med"/>
</dbReference>
<feature type="compositionally biased region" description="Polar residues" evidence="1">
    <location>
        <begin position="1664"/>
        <end position="1676"/>
    </location>
</feature>
<dbReference type="Gene3D" id="3.30.565.10">
    <property type="entry name" value="Histidine kinase-like ATPase, C-terminal domain"/>
    <property type="match status" value="1"/>
</dbReference>
<evidence type="ECO:0000313" key="3">
    <source>
        <dbReference type="Proteomes" id="UP000566819"/>
    </source>
</evidence>
<gene>
    <name evidence="2" type="ORF">G7Y89_g7676</name>
</gene>
<accession>A0A8H4W1R0</accession>
<evidence type="ECO:0000256" key="1">
    <source>
        <dbReference type="SAM" id="MobiDB-lite"/>
    </source>
</evidence>
<dbReference type="PANTHER" id="PTHR32387">
    <property type="entry name" value="WU:FJ29H11"/>
    <property type="match status" value="1"/>
</dbReference>
<dbReference type="PANTHER" id="PTHR32387:SF0">
    <property type="entry name" value="PROTEIN NO VEIN"/>
    <property type="match status" value="1"/>
</dbReference>